<feature type="compositionally biased region" description="Low complexity" evidence="1">
    <location>
        <begin position="515"/>
        <end position="539"/>
    </location>
</feature>
<feature type="region of interest" description="Disordered" evidence="1">
    <location>
        <begin position="512"/>
        <end position="583"/>
    </location>
</feature>
<protein>
    <submittedName>
        <fullName evidence="2">Uncharacterized protein</fullName>
    </submittedName>
</protein>
<keyword evidence="3" id="KW-1185">Reference proteome</keyword>
<feature type="region of interest" description="Disordered" evidence="1">
    <location>
        <begin position="1172"/>
        <end position="1197"/>
    </location>
</feature>
<feature type="region of interest" description="Disordered" evidence="1">
    <location>
        <begin position="608"/>
        <end position="633"/>
    </location>
</feature>
<dbReference type="Proteomes" id="UP001054857">
    <property type="component" value="Unassembled WGS sequence"/>
</dbReference>
<feature type="region of interest" description="Disordered" evidence="1">
    <location>
        <begin position="1212"/>
        <end position="1269"/>
    </location>
</feature>
<feature type="region of interest" description="Disordered" evidence="1">
    <location>
        <begin position="188"/>
        <end position="214"/>
    </location>
</feature>
<sequence length="1395" mass="138925">MASDYSLELWDVRGLPSSYNRLVLEVIVRTPRLLSTVRRKHSTSGFQADAARGVTISWSQAKAAKASFRLRVVPGNAAAAADSVTTAAAPSAVSEGLLKACKSREVPLLLGAQGLQAAQLQLQLQTDPGGSGGAAAAAGGGGGGGRADTGCLVAEVEFVVRSKADGGDGNPAAAAAAAPASAAMPAAANNAASNPNSTSTGAGGDSAAAGGSPLATLRSSSLHAWGEQAAAAAQPETAPSAAGTAAATAAPTARKRSWLLALGLVRHAGGGGAGSAEHATDAGGGNCALARCSSERTLRGDGSGMVVAPRARSRTVGGALFPLAASAAASPSTAALGAGPGLLCPSPDGSCEDRPWVGPGGDQHPQPPSQDLQEQQRQRQQQQTRWGGLRTRLPNATSSGGGGVSAQAAAGAPEATAASAAAEVAAGPPAPVPPQPTAAAAAAALAAGRPSQQALPSLPSESPEPQPPKRRRLGDFLARLFGPSSASGHSHSRRGGAVLAAASSDLPHPAATGIAPMSAAGSPSPSAALPAPLPAGSSAVHPHPLHHPSEPQHPTNMRRPASPPGLAPLVPPQPQLGDVYRIPDGNYASEGGVQVGFGATLDGSGSLPQPIVLPGLDSPGAGDTSPAAGPDRLTVEPPVEDMAAASLASPMAASPSPSAAGCLSWWYGSSTRVRAMPPPPAEATVVSLTTADVLDVELSGGAGCGAVQAVHGKCNGLVSAPPAAAANNGGGGGFFDTSSTVPMCIATFSSGAAAQTAAAAMVSRGPGQEQGAAGADAQAAAGAAVPSPLEAEIGRVEAFVNAQKEIADELRASSLSQCQFLLDCLKSSDLCWLVGDSLLQLKLQLGFPFDAGSPMPDAPDWFRLVLQPLQPHMQLAAAAASAPATGGQLQPPSSPPSQQQQQEQEQLLASCSAVTGGGVEIVDKGTATLATASAGAVTHGSGPQPSVTHPPHCCPPEVLKVRWAPIDQRQAGGANACAAIVLEVAAWCLSAVQRWHAASSGASSASAVATAAGVIDLCQSNSIDSEGCSIVGVKELPIGPSVSRTPRRMPPHLPSVVASAAPAVAAAPTAVRAAAAASVSELDAMTGAALEQCIRAGTAVWQGLLAQSEAARVASSTGDFDLEHMLQLGGYSCKLRLAEYAAASLLEGGTGAGGCGLADAAAAAAGCRPSSAEVPAGAAASGGASLGGKDGGSGAQQPPLSLLFPCLPVEGQRQQHPLPPVPPAVPPLALQQHHPSQQPLLSPRAEALGESMETENQRSSLQLQQQQQQQQPALTVGAAVRRSIRRCSSAGGVPAFSSLVSCLDQGVYVLGWRGHFATLWLRPGGRVHLIDSLGARLSADCPLAFVLEFPGRPEFLSFFLSRHRARRDAAAADDIAGGNLAALVEVHRLELRALG</sequence>
<feature type="compositionally biased region" description="Low complexity" evidence="1">
    <location>
        <begin position="188"/>
        <end position="212"/>
    </location>
</feature>
<evidence type="ECO:0000313" key="3">
    <source>
        <dbReference type="Proteomes" id="UP001054857"/>
    </source>
</evidence>
<reference evidence="2 3" key="1">
    <citation type="journal article" date="2021" name="Sci. Rep.">
        <title>Genome sequencing of the multicellular alga Astrephomene provides insights into convergent evolution of germ-soma differentiation.</title>
        <authorList>
            <person name="Yamashita S."/>
            <person name="Yamamoto K."/>
            <person name="Matsuzaki R."/>
            <person name="Suzuki S."/>
            <person name="Yamaguchi H."/>
            <person name="Hirooka S."/>
            <person name="Minakuchi Y."/>
            <person name="Miyagishima S."/>
            <person name="Kawachi M."/>
            <person name="Toyoda A."/>
            <person name="Nozaki H."/>
        </authorList>
    </citation>
    <scope>NUCLEOTIDE SEQUENCE [LARGE SCALE GENOMIC DNA]</scope>
    <source>
        <strain evidence="2 3">NIES-4017</strain>
    </source>
</reference>
<feature type="compositionally biased region" description="Pro residues" evidence="1">
    <location>
        <begin position="561"/>
        <end position="574"/>
    </location>
</feature>
<feature type="compositionally biased region" description="Gly residues" evidence="1">
    <location>
        <begin position="1184"/>
        <end position="1194"/>
    </location>
</feature>
<evidence type="ECO:0000256" key="1">
    <source>
        <dbReference type="SAM" id="MobiDB-lite"/>
    </source>
</evidence>
<feature type="region of interest" description="Disordered" evidence="1">
    <location>
        <begin position="426"/>
        <end position="473"/>
    </location>
</feature>
<evidence type="ECO:0000313" key="2">
    <source>
        <dbReference type="EMBL" id="GFR50735.1"/>
    </source>
</evidence>
<feature type="compositionally biased region" description="Low complexity" evidence="1">
    <location>
        <begin position="1172"/>
        <end position="1183"/>
    </location>
</feature>
<comment type="caution">
    <text evidence="2">The sequence shown here is derived from an EMBL/GenBank/DDBJ whole genome shotgun (WGS) entry which is preliminary data.</text>
</comment>
<feature type="region of interest" description="Disordered" evidence="1">
    <location>
        <begin position="876"/>
        <end position="907"/>
    </location>
</feature>
<feature type="region of interest" description="Disordered" evidence="1">
    <location>
        <begin position="226"/>
        <end position="249"/>
    </location>
</feature>
<proteinExistence type="predicted"/>
<feature type="region of interest" description="Disordered" evidence="1">
    <location>
        <begin position="346"/>
        <end position="410"/>
    </location>
</feature>
<feature type="compositionally biased region" description="Low complexity" evidence="1">
    <location>
        <begin position="1227"/>
        <end position="1243"/>
    </location>
</feature>
<accession>A0AAD3HS93</accession>
<feature type="compositionally biased region" description="Pro residues" evidence="1">
    <location>
        <begin position="1217"/>
        <end position="1226"/>
    </location>
</feature>
<name>A0AAD3HS93_9CHLO</name>
<organism evidence="2 3">
    <name type="scientific">Astrephomene gubernaculifera</name>
    <dbReference type="NCBI Taxonomy" id="47775"/>
    <lineage>
        <taxon>Eukaryota</taxon>
        <taxon>Viridiplantae</taxon>
        <taxon>Chlorophyta</taxon>
        <taxon>core chlorophytes</taxon>
        <taxon>Chlorophyceae</taxon>
        <taxon>CS clade</taxon>
        <taxon>Chlamydomonadales</taxon>
        <taxon>Astrephomenaceae</taxon>
        <taxon>Astrephomene</taxon>
    </lineage>
</organism>
<gene>
    <name evidence="2" type="ORF">Agub_g12992</name>
</gene>
<feature type="compositionally biased region" description="Low complexity" evidence="1">
    <location>
        <begin position="437"/>
        <end position="463"/>
    </location>
</feature>
<dbReference type="EMBL" id="BMAR01000040">
    <property type="protein sequence ID" value="GFR50735.1"/>
    <property type="molecule type" value="Genomic_DNA"/>
</dbReference>
<feature type="compositionally biased region" description="Low complexity" evidence="1">
    <location>
        <begin position="369"/>
        <end position="385"/>
    </location>
</feature>